<dbReference type="CDD" id="cd05276">
    <property type="entry name" value="p53_inducible_oxidoreductase"/>
    <property type="match status" value="1"/>
</dbReference>
<dbReference type="SMART" id="SM00829">
    <property type="entry name" value="PKS_ER"/>
    <property type="match status" value="1"/>
</dbReference>
<dbReference type="GO" id="GO:0016651">
    <property type="term" value="F:oxidoreductase activity, acting on NAD(P)H"/>
    <property type="evidence" value="ECO:0007669"/>
    <property type="project" value="TreeGrafter"/>
</dbReference>
<dbReference type="InterPro" id="IPR013149">
    <property type="entry name" value="ADH-like_C"/>
</dbReference>
<sequence length="335" mass="34923">MTQPEEMTIMALDGHGGPEVLVERTAAVPRPGAGEVLIAVHAAGVNRPDVLQRMGAYPPPPGAPDWPGLEVAGTVAAVGPGVSRWREGDRVMALLAGGGYAEYAFADQGSVLSVPAGLGMVEAAAIPETFLTVWQNVFQRGGLRAGETLLVHGGTSGIGTVAIQLAHAFGAHVATTVGSADKAEAARRLGAELAVNYRTEDFVAALGGWRDGRGVDLTLDMIGGDYLARNVEVAAEDGRIVQIAHLGGRRAELDLFAVMRKRVVLTGSTLRARDAAFKAALAAELEERVWPLVAEGRVKPLIDATFALTDAARAHAAMDADHIGKIVLVTRAGAR</sequence>
<reference evidence="5" key="1">
    <citation type="submission" date="2018-09" db="EMBL/GenBank/DDBJ databases">
        <authorList>
            <person name="Tuo L."/>
        </authorList>
    </citation>
    <scope>NUCLEOTIDE SEQUENCE [LARGE SCALE GENOMIC DNA]</scope>
    <source>
        <strain evidence="5">M2BS4Y-1</strain>
    </source>
</reference>
<dbReference type="Pfam" id="PF00107">
    <property type="entry name" value="ADH_zinc_N"/>
    <property type="match status" value="1"/>
</dbReference>
<organism evidence="4 5">
    <name type="scientific">Aureimonas flava</name>
    <dbReference type="NCBI Taxonomy" id="2320271"/>
    <lineage>
        <taxon>Bacteria</taxon>
        <taxon>Pseudomonadati</taxon>
        <taxon>Pseudomonadota</taxon>
        <taxon>Alphaproteobacteria</taxon>
        <taxon>Hyphomicrobiales</taxon>
        <taxon>Aurantimonadaceae</taxon>
        <taxon>Aureimonas</taxon>
    </lineage>
</organism>
<dbReference type="GO" id="GO:0070402">
    <property type="term" value="F:NADPH binding"/>
    <property type="evidence" value="ECO:0007669"/>
    <property type="project" value="TreeGrafter"/>
</dbReference>
<comment type="caution">
    <text evidence="4">The sequence shown here is derived from an EMBL/GenBank/DDBJ whole genome shotgun (WGS) entry which is preliminary data.</text>
</comment>
<dbReference type="OrthoDB" id="9780520at2"/>
<gene>
    <name evidence="4" type="ORF">D3218_11060</name>
</gene>
<evidence type="ECO:0000256" key="2">
    <source>
        <dbReference type="ARBA" id="ARBA00023002"/>
    </source>
</evidence>
<keyword evidence="2" id="KW-0560">Oxidoreductase</keyword>
<dbReference type="SUPFAM" id="SSF51735">
    <property type="entry name" value="NAD(P)-binding Rossmann-fold domains"/>
    <property type="match status" value="1"/>
</dbReference>
<dbReference type="InterPro" id="IPR011032">
    <property type="entry name" value="GroES-like_sf"/>
</dbReference>
<dbReference type="InterPro" id="IPR013154">
    <property type="entry name" value="ADH-like_N"/>
</dbReference>
<dbReference type="AlphaFoldDB" id="A0A3A1WKU4"/>
<accession>A0A3A1WKU4</accession>
<evidence type="ECO:0000259" key="3">
    <source>
        <dbReference type="SMART" id="SM00829"/>
    </source>
</evidence>
<proteinExistence type="predicted"/>
<dbReference type="Gene3D" id="3.40.50.720">
    <property type="entry name" value="NAD(P)-binding Rossmann-like Domain"/>
    <property type="match status" value="1"/>
</dbReference>
<keyword evidence="5" id="KW-1185">Reference proteome</keyword>
<evidence type="ECO:0000313" key="5">
    <source>
        <dbReference type="Proteomes" id="UP000265750"/>
    </source>
</evidence>
<feature type="domain" description="Enoyl reductase (ER)" evidence="3">
    <location>
        <begin position="16"/>
        <end position="328"/>
    </location>
</feature>
<dbReference type="SUPFAM" id="SSF50129">
    <property type="entry name" value="GroES-like"/>
    <property type="match status" value="1"/>
</dbReference>
<evidence type="ECO:0000256" key="1">
    <source>
        <dbReference type="ARBA" id="ARBA00022857"/>
    </source>
</evidence>
<dbReference type="InterPro" id="IPR014189">
    <property type="entry name" value="Quinone_OxRdtase_PIG3"/>
</dbReference>
<dbReference type="NCBIfam" id="TIGR02824">
    <property type="entry name" value="quinone_pig3"/>
    <property type="match status" value="1"/>
</dbReference>
<dbReference type="PANTHER" id="PTHR48106">
    <property type="entry name" value="QUINONE OXIDOREDUCTASE PIG3-RELATED"/>
    <property type="match status" value="1"/>
</dbReference>
<dbReference type="Gene3D" id="3.90.180.10">
    <property type="entry name" value="Medium-chain alcohol dehydrogenases, catalytic domain"/>
    <property type="match status" value="1"/>
</dbReference>
<dbReference type="InterPro" id="IPR036291">
    <property type="entry name" value="NAD(P)-bd_dom_sf"/>
</dbReference>
<keyword evidence="1" id="KW-0521">NADP</keyword>
<protein>
    <submittedName>
        <fullName evidence="4">NAD(P)H-quinone oxidoreductase</fullName>
    </submittedName>
</protein>
<dbReference type="RefSeq" id="WP_119540134.1">
    <property type="nucleotide sequence ID" value="NZ_QYRN01000005.1"/>
</dbReference>
<name>A0A3A1WKU4_9HYPH</name>
<dbReference type="InterPro" id="IPR020843">
    <property type="entry name" value="ER"/>
</dbReference>
<dbReference type="EMBL" id="QYRN01000005">
    <property type="protein sequence ID" value="RIY00932.1"/>
    <property type="molecule type" value="Genomic_DNA"/>
</dbReference>
<dbReference type="PANTHER" id="PTHR48106:SF8">
    <property type="entry name" value="OS02G0805600 PROTEIN"/>
    <property type="match status" value="1"/>
</dbReference>
<evidence type="ECO:0000313" key="4">
    <source>
        <dbReference type="EMBL" id="RIY00932.1"/>
    </source>
</evidence>
<dbReference type="Proteomes" id="UP000265750">
    <property type="component" value="Unassembled WGS sequence"/>
</dbReference>
<dbReference type="Pfam" id="PF08240">
    <property type="entry name" value="ADH_N"/>
    <property type="match status" value="1"/>
</dbReference>